<proteinExistence type="predicted"/>
<accession>E6W5J3</accession>
<protein>
    <submittedName>
        <fullName evidence="1">Uncharacterized protein</fullName>
    </submittedName>
</protein>
<gene>
    <name evidence="1" type="ordered locus">Selin_1289</name>
</gene>
<organism evidence="1 2">
    <name type="scientific">Desulfurispirillum indicum (strain ATCC BAA-1389 / DSM 22839 / S5)</name>
    <dbReference type="NCBI Taxonomy" id="653733"/>
    <lineage>
        <taxon>Bacteria</taxon>
        <taxon>Pseudomonadati</taxon>
        <taxon>Chrysiogenota</taxon>
        <taxon>Chrysiogenia</taxon>
        <taxon>Chrysiogenales</taxon>
        <taxon>Chrysiogenaceae</taxon>
        <taxon>Desulfurispirillum</taxon>
    </lineage>
</organism>
<name>E6W5J3_DESIS</name>
<reference evidence="1 2" key="1">
    <citation type="submission" date="2010-12" db="EMBL/GenBank/DDBJ databases">
        <title>Complete sequence of Desulfurispirillum indicum S5.</title>
        <authorList>
            <consortium name="US DOE Joint Genome Institute"/>
            <person name="Lucas S."/>
            <person name="Copeland A."/>
            <person name="Lapidus A."/>
            <person name="Cheng J.-F."/>
            <person name="Goodwin L."/>
            <person name="Pitluck S."/>
            <person name="Chertkov O."/>
            <person name="Held B."/>
            <person name="Detter J.C."/>
            <person name="Han C."/>
            <person name="Tapia R."/>
            <person name="Land M."/>
            <person name="Hauser L."/>
            <person name="Kyrpides N."/>
            <person name="Ivanova N."/>
            <person name="Mikhailova N."/>
            <person name="Haggblom M."/>
            <person name="Rauschenbach I."/>
            <person name="Bini E."/>
            <person name="Woyke T."/>
        </authorList>
    </citation>
    <scope>NUCLEOTIDE SEQUENCE [LARGE SCALE GENOMIC DNA]</scope>
    <source>
        <strain evidence="2">ATCC BAA-1389 / DSM 22839 / S5</strain>
    </source>
</reference>
<dbReference type="AlphaFoldDB" id="E6W5J3"/>
<dbReference type="Proteomes" id="UP000002572">
    <property type="component" value="Chromosome"/>
</dbReference>
<evidence type="ECO:0000313" key="2">
    <source>
        <dbReference type="Proteomes" id="UP000002572"/>
    </source>
</evidence>
<evidence type="ECO:0000313" key="1">
    <source>
        <dbReference type="EMBL" id="ADU66024.1"/>
    </source>
</evidence>
<dbReference type="KEGG" id="din:Selin_1289"/>
<dbReference type="RefSeq" id="WP_013505905.1">
    <property type="nucleotide sequence ID" value="NC_014836.1"/>
</dbReference>
<dbReference type="HOGENOM" id="CLU_979080_0_0_0"/>
<sequence>MPKSLLKHILDDARPSTQQWRQLFTTDTTLLRNCAEVLRRRYLSNVQLIGRYYEELPETHQLRDDLRRGYRLFLTPGPLCPEDSDFPLIDERQYFLSTRSALPDPGTEAIPSLRVLELHQVEHLTLPQEEAQQIFLIRHHPQESENRHIHLLSLLRIAFPASTIGIINSPAHYQDLCNLTLVQHDDQHAPSVLDDEAYRITRSKFIPSIHWQKAPFSPRQSGTYEAGAALSLRYFCRIISDEDTRADIIRFCNHCLYTNTPRYPRNFAKRLEHEDERDIPEIPH</sequence>
<keyword evidence="2" id="KW-1185">Reference proteome</keyword>
<dbReference type="InParanoid" id="E6W5J3"/>
<dbReference type="OrthoDB" id="9908363at2"/>
<dbReference type="STRING" id="653733.Selin_1289"/>
<dbReference type="EMBL" id="CP002432">
    <property type="protein sequence ID" value="ADU66024.1"/>
    <property type="molecule type" value="Genomic_DNA"/>
</dbReference>